<proteinExistence type="inferred from homology"/>
<evidence type="ECO:0000256" key="3">
    <source>
        <dbReference type="ARBA" id="ARBA00022691"/>
    </source>
</evidence>
<dbReference type="InterPro" id="IPR004033">
    <property type="entry name" value="UbiE/COQ5_MeTrFase"/>
</dbReference>
<protein>
    <submittedName>
        <fullName evidence="4">Unannotated protein</fullName>
    </submittedName>
</protein>
<gene>
    <name evidence="4" type="ORF">UFOPK1843_00024</name>
</gene>
<keyword evidence="2" id="KW-0808">Transferase</keyword>
<evidence type="ECO:0000313" key="4">
    <source>
        <dbReference type="EMBL" id="CAB4599298.1"/>
    </source>
</evidence>
<evidence type="ECO:0000256" key="1">
    <source>
        <dbReference type="ARBA" id="ARBA00022603"/>
    </source>
</evidence>
<dbReference type="SUPFAM" id="SSF53335">
    <property type="entry name" value="S-adenosyl-L-methionine-dependent methyltransferases"/>
    <property type="match status" value="1"/>
</dbReference>
<dbReference type="InterPro" id="IPR023576">
    <property type="entry name" value="UbiE/COQ5_MeTrFase_CS"/>
</dbReference>
<dbReference type="Gene3D" id="3.40.50.150">
    <property type="entry name" value="Vaccinia Virus protein VP39"/>
    <property type="match status" value="1"/>
</dbReference>
<evidence type="ECO:0000256" key="2">
    <source>
        <dbReference type="ARBA" id="ARBA00022679"/>
    </source>
</evidence>
<accession>A0A6J6GRC6</accession>
<dbReference type="GO" id="GO:0008168">
    <property type="term" value="F:methyltransferase activity"/>
    <property type="evidence" value="ECO:0007669"/>
    <property type="project" value="UniProtKB-KW"/>
</dbReference>
<dbReference type="HAMAP" id="MF_01813">
    <property type="entry name" value="MenG_UbiE_methyltr"/>
    <property type="match status" value="1"/>
</dbReference>
<dbReference type="PANTHER" id="PTHR43591:SF24">
    <property type="entry name" value="2-METHOXY-6-POLYPRENYL-1,4-BENZOQUINOL METHYLASE, MITOCHONDRIAL"/>
    <property type="match status" value="1"/>
</dbReference>
<dbReference type="PROSITE" id="PS51608">
    <property type="entry name" value="SAM_MT_UBIE"/>
    <property type="match status" value="1"/>
</dbReference>
<dbReference type="PANTHER" id="PTHR43591">
    <property type="entry name" value="METHYLTRANSFERASE"/>
    <property type="match status" value="1"/>
</dbReference>
<keyword evidence="3" id="KW-0949">S-adenosyl-L-methionine</keyword>
<dbReference type="NCBIfam" id="TIGR01934">
    <property type="entry name" value="MenG_MenH_UbiE"/>
    <property type="match status" value="1"/>
</dbReference>
<dbReference type="AlphaFoldDB" id="A0A6J6GRC6"/>
<dbReference type="CDD" id="cd02440">
    <property type="entry name" value="AdoMet_MTases"/>
    <property type="match status" value="1"/>
</dbReference>
<dbReference type="NCBIfam" id="NF001244">
    <property type="entry name" value="PRK00216.1-5"/>
    <property type="match status" value="1"/>
</dbReference>
<sequence length="242" mass="26267">MLASRLDPVSKANLDKKPADVAAMFDEVAPTYDLTNDLLSLGQSRLWRSRVAKRVAPKSGQTILDLAAGTGSSSIAFAKPGVKVIATDFSEGMLAEGRKRHPELDFRFADATKLPFEDESVHAVTISFGLRNVVDVPKALSEMFRVLKPGGRVVICEFSKVTLPIFKQIYNFYLSRILPRVSGLASKTPEAYSYLAESIAAWPDQAGLAVELIDAGFENVSYKNLSFGVVAIHVGFKGGQAK</sequence>
<organism evidence="4">
    <name type="scientific">freshwater metagenome</name>
    <dbReference type="NCBI Taxonomy" id="449393"/>
    <lineage>
        <taxon>unclassified sequences</taxon>
        <taxon>metagenomes</taxon>
        <taxon>ecological metagenomes</taxon>
    </lineage>
</organism>
<dbReference type="PROSITE" id="PS01184">
    <property type="entry name" value="UBIE_2"/>
    <property type="match status" value="1"/>
</dbReference>
<reference evidence="4" key="1">
    <citation type="submission" date="2020-05" db="EMBL/GenBank/DDBJ databases">
        <authorList>
            <person name="Chiriac C."/>
            <person name="Salcher M."/>
            <person name="Ghai R."/>
            <person name="Kavagutti S V."/>
        </authorList>
    </citation>
    <scope>NUCLEOTIDE SEQUENCE</scope>
</reference>
<dbReference type="Pfam" id="PF01209">
    <property type="entry name" value="Ubie_methyltran"/>
    <property type="match status" value="1"/>
</dbReference>
<dbReference type="InterPro" id="IPR029063">
    <property type="entry name" value="SAM-dependent_MTases_sf"/>
</dbReference>
<name>A0A6J6GRC6_9ZZZZ</name>
<keyword evidence="1" id="KW-0489">Methyltransferase</keyword>
<dbReference type="GO" id="GO:0042181">
    <property type="term" value="P:ketone biosynthetic process"/>
    <property type="evidence" value="ECO:0007669"/>
    <property type="project" value="UniProtKB-ARBA"/>
</dbReference>
<dbReference type="EMBL" id="CAEZUR010000001">
    <property type="protein sequence ID" value="CAB4599298.1"/>
    <property type="molecule type" value="Genomic_DNA"/>
</dbReference>
<dbReference type="GO" id="GO:0032259">
    <property type="term" value="P:methylation"/>
    <property type="evidence" value="ECO:0007669"/>
    <property type="project" value="UniProtKB-KW"/>
</dbReference>